<gene>
    <name evidence="1" type="ORF">ACFPOE_20785</name>
</gene>
<dbReference type="Proteomes" id="UP001596037">
    <property type="component" value="Unassembled WGS sequence"/>
</dbReference>
<proteinExistence type="predicted"/>
<dbReference type="SUPFAM" id="SSF53474">
    <property type="entry name" value="alpha/beta-Hydrolases"/>
    <property type="match status" value="1"/>
</dbReference>
<dbReference type="InterPro" id="IPR029058">
    <property type="entry name" value="AB_hydrolase_fold"/>
</dbReference>
<accession>A0ABW0NJ09</accession>
<dbReference type="Gene3D" id="3.40.50.1820">
    <property type="entry name" value="alpha/beta hydrolase"/>
    <property type="match status" value="1"/>
</dbReference>
<sequence length="249" mass="27212">MQSPTPAFDALRQPLRALLKRCAPSVRRDGDATLYLGQGQPVIVFPVLGGGPDSTAPLRSLLDEAGFTSYDWGMGVDTGPRDRNLNRWLRELEEKVIDVAETEGSSVSLLGWSLSGIYARELAKRTNPLVRQVITLGTPFNTSAEGHQQCPLIKVLEGGYGNLAVNLRHRLSQSPPVPCTSIYSRTDGLVPWRLCVEKESAQSENIEVDGATHRGLPAHPKVLEAITHRLAQPEGEWRPFGAAPARAYN</sequence>
<protein>
    <submittedName>
        <fullName evidence="1">Esterase/lipase family protein</fullName>
    </submittedName>
</protein>
<organism evidence="1 2">
    <name type="scientific">Caenimonas terrae</name>
    <dbReference type="NCBI Taxonomy" id="696074"/>
    <lineage>
        <taxon>Bacteria</taxon>
        <taxon>Pseudomonadati</taxon>
        <taxon>Pseudomonadota</taxon>
        <taxon>Betaproteobacteria</taxon>
        <taxon>Burkholderiales</taxon>
        <taxon>Comamonadaceae</taxon>
        <taxon>Caenimonas</taxon>
    </lineage>
</organism>
<name>A0ABW0NJ09_9BURK</name>
<comment type="caution">
    <text evidence="1">The sequence shown here is derived from an EMBL/GenBank/DDBJ whole genome shotgun (WGS) entry which is preliminary data.</text>
</comment>
<dbReference type="RefSeq" id="WP_376852238.1">
    <property type="nucleotide sequence ID" value="NZ_JBHSMF010000010.1"/>
</dbReference>
<evidence type="ECO:0000313" key="2">
    <source>
        <dbReference type="Proteomes" id="UP001596037"/>
    </source>
</evidence>
<dbReference type="EMBL" id="JBHSMF010000010">
    <property type="protein sequence ID" value="MFC5499991.1"/>
    <property type="molecule type" value="Genomic_DNA"/>
</dbReference>
<evidence type="ECO:0000313" key="1">
    <source>
        <dbReference type="EMBL" id="MFC5499991.1"/>
    </source>
</evidence>
<keyword evidence="2" id="KW-1185">Reference proteome</keyword>
<reference evidence="2" key="1">
    <citation type="journal article" date="2019" name="Int. J. Syst. Evol. Microbiol.">
        <title>The Global Catalogue of Microorganisms (GCM) 10K type strain sequencing project: providing services to taxonomists for standard genome sequencing and annotation.</title>
        <authorList>
            <consortium name="The Broad Institute Genomics Platform"/>
            <consortium name="The Broad Institute Genome Sequencing Center for Infectious Disease"/>
            <person name="Wu L."/>
            <person name="Ma J."/>
        </authorList>
    </citation>
    <scope>NUCLEOTIDE SEQUENCE [LARGE SCALE GENOMIC DNA]</scope>
    <source>
        <strain evidence="2">CCUG 57401</strain>
    </source>
</reference>